<dbReference type="RefSeq" id="WP_036173151.1">
    <property type="nucleotide sequence ID" value="NZ_AVCZ01000005.1"/>
</dbReference>
<keyword evidence="3" id="KW-0418">Kinase</keyword>
<dbReference type="PANTHER" id="PTHR43155:SF2">
    <property type="entry name" value="CYCLIC DI-GMP PHOSPHODIESTERASE PA4108"/>
    <property type="match status" value="1"/>
</dbReference>
<dbReference type="PROSITE" id="PS51832">
    <property type="entry name" value="HD_GYP"/>
    <property type="match status" value="1"/>
</dbReference>
<name>A0A0A3J8Z7_9BACL</name>
<feature type="domain" description="HD" evidence="1">
    <location>
        <begin position="135"/>
        <end position="258"/>
    </location>
</feature>
<evidence type="ECO:0000313" key="3">
    <source>
        <dbReference type="EMBL" id="KGR91653.1"/>
    </source>
</evidence>
<dbReference type="InterPro" id="IPR006674">
    <property type="entry name" value="HD_domain"/>
</dbReference>
<gene>
    <name evidence="3" type="ORF">CD30_04925</name>
</gene>
<dbReference type="InterPro" id="IPR006675">
    <property type="entry name" value="HDIG_dom"/>
</dbReference>
<protein>
    <submittedName>
        <fullName evidence="3">Histidine kinase</fullName>
    </submittedName>
</protein>
<proteinExistence type="predicted"/>
<reference evidence="3 4" key="1">
    <citation type="submission" date="2014-02" db="EMBL/GenBank/DDBJ databases">
        <title>Draft genome sequence of Lysinibacillus massiliensis CCUG 49529.</title>
        <authorList>
            <person name="Zhang F."/>
            <person name="Wang G."/>
            <person name="Zhang L."/>
        </authorList>
    </citation>
    <scope>NUCLEOTIDE SEQUENCE [LARGE SCALE GENOMIC DNA]</scope>
    <source>
        <strain evidence="3 4">CCUG 49529</strain>
    </source>
</reference>
<evidence type="ECO:0000313" key="4">
    <source>
        <dbReference type="Proteomes" id="UP000030595"/>
    </source>
</evidence>
<dbReference type="CDD" id="cd00077">
    <property type="entry name" value="HDc"/>
    <property type="match status" value="1"/>
</dbReference>
<dbReference type="EMBL" id="JPVQ01000005">
    <property type="protein sequence ID" value="KGR91653.1"/>
    <property type="molecule type" value="Genomic_DNA"/>
</dbReference>
<dbReference type="PANTHER" id="PTHR43155">
    <property type="entry name" value="CYCLIC DI-GMP PHOSPHODIESTERASE PA4108-RELATED"/>
    <property type="match status" value="1"/>
</dbReference>
<dbReference type="AlphaFoldDB" id="A0A0A3J8Z7"/>
<dbReference type="Gene3D" id="1.10.3210.10">
    <property type="entry name" value="Hypothetical protein af1432"/>
    <property type="match status" value="1"/>
</dbReference>
<feature type="domain" description="HD-GYP" evidence="2">
    <location>
        <begin position="113"/>
        <end position="309"/>
    </location>
</feature>
<sequence>MRLISIDALQPGMVVARTIWNEAGLPLLQKDAKISIPIINRLRQLNIKYLYIDDKLSQGIEVSELIAPEKRLEVVKVIKDSFKKLRGIEGKDVSYVLDKQSNEIKMLVDNLLESILNSNEMLTVLTDSYLYDEYLYQHSFQVTLYSIAIAKELGYKYDDLRLIGIGAMLHDVGKLQVPTNIIMKPGHLTNEEFDIMKEHARFGFDILRNLHSISLLVAHCAFQHHERLDGSGYPRGLVDHEIHPFAKIIAVADVFDAVTSNRVYREKMLPSQGIEIIEAGSGTMFDQRVVDAFKRSVVHFSNGTIVLLSDGRRGIVAKQNMNNSARPYIRIFEENNTMLKSTYIISLEEYPELSVNKIETEYISHVE</sequence>
<dbReference type="NCBIfam" id="TIGR00277">
    <property type="entry name" value="HDIG"/>
    <property type="match status" value="1"/>
</dbReference>
<evidence type="ECO:0000259" key="2">
    <source>
        <dbReference type="PROSITE" id="PS51832"/>
    </source>
</evidence>
<comment type="caution">
    <text evidence="3">The sequence shown here is derived from an EMBL/GenBank/DDBJ whole genome shotgun (WGS) entry which is preliminary data.</text>
</comment>
<dbReference type="Pfam" id="PF13487">
    <property type="entry name" value="HD_5"/>
    <property type="match status" value="1"/>
</dbReference>
<dbReference type="eggNOG" id="COG2206">
    <property type="taxonomic scope" value="Bacteria"/>
</dbReference>
<dbReference type="GO" id="GO:0016301">
    <property type="term" value="F:kinase activity"/>
    <property type="evidence" value="ECO:0007669"/>
    <property type="project" value="UniProtKB-KW"/>
</dbReference>
<dbReference type="SUPFAM" id="SSF109604">
    <property type="entry name" value="HD-domain/PDEase-like"/>
    <property type="match status" value="1"/>
</dbReference>
<organism evidence="3 4">
    <name type="scientific">Ureibacillus massiliensis 4400831 = CIP 108448 = CCUG 49529</name>
    <dbReference type="NCBI Taxonomy" id="1211035"/>
    <lineage>
        <taxon>Bacteria</taxon>
        <taxon>Bacillati</taxon>
        <taxon>Bacillota</taxon>
        <taxon>Bacilli</taxon>
        <taxon>Bacillales</taxon>
        <taxon>Caryophanaceae</taxon>
        <taxon>Ureibacillus</taxon>
    </lineage>
</organism>
<keyword evidence="4" id="KW-1185">Reference proteome</keyword>
<dbReference type="SMART" id="SM00471">
    <property type="entry name" value="HDc"/>
    <property type="match status" value="1"/>
</dbReference>
<dbReference type="OrthoDB" id="9759601at2"/>
<dbReference type="Proteomes" id="UP000030595">
    <property type="component" value="Unassembled WGS sequence"/>
</dbReference>
<dbReference type="PROSITE" id="PS51831">
    <property type="entry name" value="HD"/>
    <property type="match status" value="1"/>
</dbReference>
<keyword evidence="3" id="KW-0808">Transferase</keyword>
<evidence type="ECO:0000259" key="1">
    <source>
        <dbReference type="PROSITE" id="PS51831"/>
    </source>
</evidence>
<dbReference type="InterPro" id="IPR037522">
    <property type="entry name" value="HD_GYP_dom"/>
</dbReference>
<accession>A0A0A3J8Z7</accession>
<dbReference type="InterPro" id="IPR003607">
    <property type="entry name" value="HD/PDEase_dom"/>
</dbReference>